<feature type="region of interest" description="Disordered" evidence="3">
    <location>
        <begin position="1"/>
        <end position="21"/>
    </location>
</feature>
<sequence>MTSFSWKKKTGSSVKRSVSTAFEEDTKDDNEQLEGVDWLTLVPHRKIVCLEDALSKSARLKNEGSLLAESERYWEAIKKWDEAIQFTPEDETIYEMKAQVLLALCEVFPALAMAEKVVKLKPTWWTGYQTLGRAQLGLGKSDSQTLGHAQLGLGEVRQAIKSFSRAVHLNPADEELWKEDFLWSFSLLKQKADQQKMLQQEMDNSKVKLTELSDEDTDIVTEISEEKQGTSEKNTSLSTIDKHPPEPEIKYLPQNYVHMRDK</sequence>
<evidence type="ECO:0000313" key="4">
    <source>
        <dbReference type="EMBL" id="CAG2186971.1"/>
    </source>
</evidence>
<dbReference type="InterPro" id="IPR052658">
    <property type="entry name" value="TPR-containing"/>
</dbReference>
<proteinExistence type="predicted"/>
<name>A0A8S3PT89_MYTED</name>
<evidence type="ECO:0000256" key="2">
    <source>
        <dbReference type="SAM" id="Coils"/>
    </source>
</evidence>
<feature type="repeat" description="TPR" evidence="1">
    <location>
        <begin position="140"/>
        <end position="173"/>
    </location>
</feature>
<dbReference type="PROSITE" id="PS50005">
    <property type="entry name" value="TPR"/>
    <property type="match status" value="2"/>
</dbReference>
<evidence type="ECO:0000256" key="1">
    <source>
        <dbReference type="PROSITE-ProRule" id="PRU00339"/>
    </source>
</evidence>
<keyword evidence="6" id="KW-1185">Reference proteome</keyword>
<dbReference type="EMBL" id="CAJPWZ010000151">
    <property type="protein sequence ID" value="CAG2186972.1"/>
    <property type="molecule type" value="Genomic_DNA"/>
</dbReference>
<feature type="compositionally biased region" description="Polar residues" evidence="3">
    <location>
        <begin position="11"/>
        <end position="20"/>
    </location>
</feature>
<accession>A0A8S3PT89</accession>
<reference evidence="5" key="1">
    <citation type="submission" date="2021-03" db="EMBL/GenBank/DDBJ databases">
        <authorList>
            <person name="Bekaert M."/>
        </authorList>
    </citation>
    <scope>NUCLEOTIDE SEQUENCE</scope>
</reference>
<feature type="repeat" description="TPR" evidence="1">
    <location>
        <begin position="57"/>
        <end position="90"/>
    </location>
</feature>
<dbReference type="PANTHER" id="PTHR15544:SF0">
    <property type="entry name" value="TETRATRICOPEPTIDE REPEAT PROTEIN 33"/>
    <property type="match status" value="1"/>
</dbReference>
<protein>
    <submittedName>
        <fullName evidence="4">Tetratricopeptide repeat protein 33</fullName>
    </submittedName>
</protein>
<evidence type="ECO:0000313" key="6">
    <source>
        <dbReference type="Proteomes" id="UP000683360"/>
    </source>
</evidence>
<feature type="region of interest" description="Disordered" evidence="3">
    <location>
        <begin position="220"/>
        <end position="262"/>
    </location>
</feature>
<feature type="compositionally biased region" description="Basic and acidic residues" evidence="3">
    <location>
        <begin position="240"/>
        <end position="249"/>
    </location>
</feature>
<keyword evidence="1" id="KW-0802">TPR repeat</keyword>
<dbReference type="Proteomes" id="UP000683360">
    <property type="component" value="Unassembled WGS sequence"/>
</dbReference>
<dbReference type="InterPro" id="IPR019734">
    <property type="entry name" value="TPR_rpt"/>
</dbReference>
<organism evidence="5 6">
    <name type="scientific">Mytilus edulis</name>
    <name type="common">Blue mussel</name>
    <dbReference type="NCBI Taxonomy" id="6550"/>
    <lineage>
        <taxon>Eukaryota</taxon>
        <taxon>Metazoa</taxon>
        <taxon>Spiralia</taxon>
        <taxon>Lophotrochozoa</taxon>
        <taxon>Mollusca</taxon>
        <taxon>Bivalvia</taxon>
        <taxon>Autobranchia</taxon>
        <taxon>Pteriomorphia</taxon>
        <taxon>Mytilida</taxon>
        <taxon>Mytiloidea</taxon>
        <taxon>Mytilidae</taxon>
        <taxon>Mytilinae</taxon>
        <taxon>Mytilus</taxon>
    </lineage>
</organism>
<feature type="compositionally biased region" description="Basic residues" evidence="3">
    <location>
        <begin position="1"/>
        <end position="10"/>
    </location>
</feature>
<dbReference type="SUPFAM" id="SSF48452">
    <property type="entry name" value="TPR-like"/>
    <property type="match status" value="1"/>
</dbReference>
<feature type="coiled-coil region" evidence="2">
    <location>
        <begin position="188"/>
        <end position="215"/>
    </location>
</feature>
<dbReference type="OrthoDB" id="2423701at2759"/>
<evidence type="ECO:0000313" key="5">
    <source>
        <dbReference type="EMBL" id="CAG2186972.1"/>
    </source>
</evidence>
<comment type="caution">
    <text evidence="5">The sequence shown here is derived from an EMBL/GenBank/DDBJ whole genome shotgun (WGS) entry which is preliminary data.</text>
</comment>
<dbReference type="AlphaFoldDB" id="A0A8S3PT89"/>
<dbReference type="InterPro" id="IPR011990">
    <property type="entry name" value="TPR-like_helical_dom_sf"/>
</dbReference>
<dbReference type="Gene3D" id="1.25.40.10">
    <property type="entry name" value="Tetratricopeptide repeat domain"/>
    <property type="match status" value="1"/>
</dbReference>
<dbReference type="SMART" id="SM00028">
    <property type="entry name" value="TPR"/>
    <property type="match status" value="3"/>
</dbReference>
<gene>
    <name evidence="5" type="ORF">MEDL_2478</name>
</gene>
<keyword evidence="2" id="KW-0175">Coiled coil</keyword>
<dbReference type="PANTHER" id="PTHR15544">
    <property type="entry name" value="OSMOSIS RESPONSIVE FACTOR"/>
    <property type="match status" value="1"/>
</dbReference>
<evidence type="ECO:0000256" key="3">
    <source>
        <dbReference type="SAM" id="MobiDB-lite"/>
    </source>
</evidence>
<dbReference type="EMBL" id="CAJPWZ010000151">
    <property type="protein sequence ID" value="CAG2186971.1"/>
    <property type="molecule type" value="Genomic_DNA"/>
</dbReference>